<name>A0A562DJ82_9GAMM</name>
<dbReference type="Pfam" id="PF16823">
    <property type="entry name" value="tPilZ"/>
    <property type="match status" value="2"/>
</dbReference>
<organism evidence="2 3">
    <name type="scientific">Pseudoxanthomonas taiwanensis J19</name>
    <dbReference type="NCBI Taxonomy" id="935569"/>
    <lineage>
        <taxon>Bacteria</taxon>
        <taxon>Pseudomonadati</taxon>
        <taxon>Pseudomonadota</taxon>
        <taxon>Gammaproteobacteria</taxon>
        <taxon>Lysobacterales</taxon>
        <taxon>Lysobacteraceae</taxon>
        <taxon>Pseudoxanthomonas</taxon>
    </lineage>
</organism>
<dbReference type="OrthoDB" id="9151696at2"/>
<comment type="caution">
    <text evidence="2">The sequence shown here is derived from an EMBL/GenBank/DDBJ whole genome shotgun (WGS) entry which is preliminary data.</text>
</comment>
<dbReference type="Proteomes" id="UP000321583">
    <property type="component" value="Unassembled WGS sequence"/>
</dbReference>
<feature type="domain" description="Cyclic di-GMP receptor atypical PilZ" evidence="1">
    <location>
        <begin position="47"/>
        <end position="127"/>
    </location>
</feature>
<dbReference type="EMBL" id="VLJS01000064">
    <property type="protein sequence ID" value="TWH09613.1"/>
    <property type="molecule type" value="Genomic_DNA"/>
</dbReference>
<accession>A0A562DJ82</accession>
<dbReference type="RefSeq" id="WP_147208579.1">
    <property type="nucleotide sequence ID" value="NZ_VLJS01000064.1"/>
</dbReference>
<proteinExistence type="predicted"/>
<sequence>MNNPAWPATAQAAEHGLFGDVLTCDAVLPASYLADATARTAQAEALLQGLAQVEDLRGSEDSGEEKRGELPLLAQRLDAKLDLVLVLLGRLVRQANPPLPPTPLRWSVRGLRLQLAADAALPEPDSAAARGPQASWVWLRFPALPPGLEEAMGRHLFRMHRRQVADARRR</sequence>
<evidence type="ECO:0000259" key="1">
    <source>
        <dbReference type="Pfam" id="PF16823"/>
    </source>
</evidence>
<evidence type="ECO:0000313" key="2">
    <source>
        <dbReference type="EMBL" id="TWH09613.1"/>
    </source>
</evidence>
<dbReference type="AlphaFoldDB" id="A0A562DJ82"/>
<keyword evidence="3" id="KW-1185">Reference proteome</keyword>
<feature type="domain" description="Cyclic di-GMP receptor atypical PilZ" evidence="1">
    <location>
        <begin position="132"/>
        <end position="169"/>
    </location>
</feature>
<reference evidence="2 3" key="1">
    <citation type="submission" date="2019-07" db="EMBL/GenBank/DDBJ databases">
        <title>Genome sequencing of lignin-degrading bacterial isolates.</title>
        <authorList>
            <person name="Gladden J."/>
        </authorList>
    </citation>
    <scope>NUCLEOTIDE SEQUENCE [LARGE SCALE GENOMIC DNA]</scope>
    <source>
        <strain evidence="2 3">J19</strain>
    </source>
</reference>
<evidence type="ECO:0000313" key="3">
    <source>
        <dbReference type="Proteomes" id="UP000321583"/>
    </source>
</evidence>
<keyword evidence="2" id="KW-0675">Receptor</keyword>
<dbReference type="InterPro" id="IPR031800">
    <property type="entry name" value="PilZ_atypical"/>
</dbReference>
<gene>
    <name evidence="2" type="ORF">L613_003500000230</name>
</gene>
<protein>
    <submittedName>
        <fullName evidence="2">Atypical PilZ domain-containing cyclic di-GMP receptor</fullName>
    </submittedName>
</protein>